<dbReference type="OrthoDB" id="10282744at2759"/>
<evidence type="ECO:0000313" key="3">
    <source>
        <dbReference type="Proteomes" id="UP000683925"/>
    </source>
</evidence>
<dbReference type="InterPro" id="IPR007282">
    <property type="entry name" value="NOT2/3/5_C"/>
</dbReference>
<sequence length="170" mass="20061">MDDEFKSKYGFAALQKQVSEKEKDKDKAIFKLWNGMNLDELGMSVQDNKLPGQPTKIISPFIDDNATQPDPLSKPHDWIKQKLMPRQNSVNRKKEMFSQFSEETNFYIFYNVMDEEQQLWAVENLMEVQFEEGAMVQGFAVDKQEFVFWEVFQYSKLENNGEFINRYVGI</sequence>
<accession>A0A8S1XKN0</accession>
<evidence type="ECO:0000259" key="1">
    <source>
        <dbReference type="Pfam" id="PF04153"/>
    </source>
</evidence>
<comment type="caution">
    <text evidence="2">The sequence shown here is derived from an EMBL/GenBank/DDBJ whole genome shotgun (WGS) entry which is preliminary data.</text>
</comment>
<protein>
    <recommendedName>
        <fullName evidence="1">NOT2/NOT3/NOT5 C-terminal domain-containing protein</fullName>
    </recommendedName>
</protein>
<keyword evidence="3" id="KW-1185">Reference proteome</keyword>
<feature type="domain" description="NOT2/NOT3/NOT5 C-terminal" evidence="1">
    <location>
        <begin position="58"/>
        <end position="128"/>
    </location>
</feature>
<dbReference type="Pfam" id="PF04153">
    <property type="entry name" value="NOT2_3_5_C"/>
    <property type="match status" value="1"/>
</dbReference>
<dbReference type="OMA" id="NLMEVQF"/>
<dbReference type="AlphaFoldDB" id="A0A8S1XKN0"/>
<evidence type="ECO:0000313" key="2">
    <source>
        <dbReference type="EMBL" id="CAD8201439.1"/>
    </source>
</evidence>
<reference evidence="2" key="1">
    <citation type="submission" date="2021-01" db="EMBL/GenBank/DDBJ databases">
        <authorList>
            <consortium name="Genoscope - CEA"/>
            <person name="William W."/>
        </authorList>
    </citation>
    <scope>NUCLEOTIDE SEQUENCE</scope>
</reference>
<dbReference type="EMBL" id="CAJJDP010000124">
    <property type="protein sequence ID" value="CAD8201439.1"/>
    <property type="molecule type" value="Genomic_DNA"/>
</dbReference>
<name>A0A8S1XKN0_PAROT</name>
<organism evidence="2 3">
    <name type="scientific">Paramecium octaurelia</name>
    <dbReference type="NCBI Taxonomy" id="43137"/>
    <lineage>
        <taxon>Eukaryota</taxon>
        <taxon>Sar</taxon>
        <taxon>Alveolata</taxon>
        <taxon>Ciliophora</taxon>
        <taxon>Intramacronucleata</taxon>
        <taxon>Oligohymenophorea</taxon>
        <taxon>Peniculida</taxon>
        <taxon>Parameciidae</taxon>
        <taxon>Paramecium</taxon>
    </lineage>
</organism>
<proteinExistence type="predicted"/>
<gene>
    <name evidence="2" type="ORF">POCTA_138.1.T1240106</name>
</gene>
<dbReference type="Proteomes" id="UP000683925">
    <property type="component" value="Unassembled WGS sequence"/>
</dbReference>
<dbReference type="GO" id="GO:0006355">
    <property type="term" value="P:regulation of DNA-templated transcription"/>
    <property type="evidence" value="ECO:0007669"/>
    <property type="project" value="InterPro"/>
</dbReference>